<dbReference type="Gene3D" id="3.40.980.10">
    <property type="entry name" value="MoaB/Mog-like domain"/>
    <property type="match status" value="1"/>
</dbReference>
<name>A0A1I4DCC3_9PSEU</name>
<dbReference type="RefSeq" id="WP_177229017.1">
    <property type="nucleotide sequence ID" value="NZ_FORP01000044.1"/>
</dbReference>
<dbReference type="SUPFAM" id="SSF63882">
    <property type="entry name" value="MoeA N-terminal region -like"/>
    <property type="match status" value="1"/>
</dbReference>
<dbReference type="GO" id="GO:0005829">
    <property type="term" value="C:cytosol"/>
    <property type="evidence" value="ECO:0007669"/>
    <property type="project" value="TreeGrafter"/>
</dbReference>
<keyword evidence="10" id="KW-1185">Reference proteome</keyword>
<dbReference type="Proteomes" id="UP000199025">
    <property type="component" value="Unassembled WGS sequence"/>
</dbReference>
<dbReference type="PANTHER" id="PTHR10192:SF5">
    <property type="entry name" value="GEPHYRIN"/>
    <property type="match status" value="1"/>
</dbReference>
<feature type="domain" description="MoaB/Mog" evidence="8">
    <location>
        <begin position="179"/>
        <end position="314"/>
    </location>
</feature>
<evidence type="ECO:0000256" key="1">
    <source>
        <dbReference type="ARBA" id="ARBA00002901"/>
    </source>
</evidence>
<evidence type="ECO:0000313" key="9">
    <source>
        <dbReference type="EMBL" id="SFK90755.1"/>
    </source>
</evidence>
<dbReference type="Pfam" id="PF03454">
    <property type="entry name" value="MoeA_C"/>
    <property type="match status" value="1"/>
</dbReference>
<evidence type="ECO:0000256" key="7">
    <source>
        <dbReference type="RuleBase" id="RU365090"/>
    </source>
</evidence>
<organism evidence="9 10">
    <name type="scientific">Amycolatopsis sacchari</name>
    <dbReference type="NCBI Taxonomy" id="115433"/>
    <lineage>
        <taxon>Bacteria</taxon>
        <taxon>Bacillati</taxon>
        <taxon>Actinomycetota</taxon>
        <taxon>Actinomycetes</taxon>
        <taxon>Pseudonocardiales</taxon>
        <taxon>Pseudonocardiaceae</taxon>
        <taxon>Amycolatopsis</taxon>
    </lineage>
</organism>
<dbReference type="EC" id="2.10.1.1" evidence="7"/>
<accession>A0A1I4DCC3</accession>
<dbReference type="InterPro" id="IPR001453">
    <property type="entry name" value="MoaB/Mog_dom"/>
</dbReference>
<gene>
    <name evidence="9" type="ORF">SAMN05421835_1447</name>
</gene>
<comment type="similarity">
    <text evidence="3 7">Belongs to the MoeA family.</text>
</comment>
<keyword evidence="5 7" id="KW-0501">Molybdenum cofactor biosynthesis</keyword>
<protein>
    <recommendedName>
        <fullName evidence="7">Molybdopterin molybdenumtransferase</fullName>
        <ecNumber evidence="7">2.10.1.1</ecNumber>
    </recommendedName>
</protein>
<evidence type="ECO:0000259" key="8">
    <source>
        <dbReference type="SMART" id="SM00852"/>
    </source>
</evidence>
<dbReference type="EMBL" id="FORP01000044">
    <property type="protein sequence ID" value="SFK90755.1"/>
    <property type="molecule type" value="Genomic_DNA"/>
</dbReference>
<sequence>MVSVDEYRAEIVSLLGTAPTVSLPLAECAGLVLAEDVLAGVSLPPFDNSAMDGYAVRAADVAGASAEHPVELPVGEDIPAGRVEVPELPPGTAHRIMTGAPLPPGADSVVMVERTDGGTERVRVFEAVPPGNHLRRVGEDVAKGSVALPAGTVLGPAQLGLASAVGLDRLTVRRPLKVLVVSTGTELVLPPEPLKHGQIYESNSTMLAAAIRGLGCEAEVAMSIDDVALFRDNVEPRIGEFDLVVTSGGVSAGAYEVVKDALDGAGVRFQKVAMQPGGPQGNGRWHGVPVVTLPGNPVSVLVSFEVFLRPALLTALGHEKVDRHRVRARLTEGLKSPAGRRQFRRGYYWQHEGEVTGEVGPRGGPGSHLLAAFTQANCLIVLPEDVTEAPEGTEVDVLLL</sequence>
<evidence type="ECO:0000256" key="3">
    <source>
        <dbReference type="ARBA" id="ARBA00010763"/>
    </source>
</evidence>
<dbReference type="AlphaFoldDB" id="A0A1I4DCC3"/>
<dbReference type="SMART" id="SM00852">
    <property type="entry name" value="MoCF_biosynth"/>
    <property type="match status" value="1"/>
</dbReference>
<comment type="cofactor">
    <cofactor evidence="7">
        <name>Mg(2+)</name>
        <dbReference type="ChEBI" id="CHEBI:18420"/>
    </cofactor>
</comment>
<evidence type="ECO:0000256" key="6">
    <source>
        <dbReference type="ARBA" id="ARBA00047317"/>
    </source>
</evidence>
<dbReference type="PANTHER" id="PTHR10192">
    <property type="entry name" value="MOLYBDOPTERIN BIOSYNTHESIS PROTEIN"/>
    <property type="match status" value="1"/>
</dbReference>
<comment type="catalytic activity">
    <reaction evidence="6">
        <text>adenylyl-molybdopterin + molybdate = Mo-molybdopterin + AMP + H(+)</text>
        <dbReference type="Rhea" id="RHEA:35047"/>
        <dbReference type="ChEBI" id="CHEBI:15378"/>
        <dbReference type="ChEBI" id="CHEBI:36264"/>
        <dbReference type="ChEBI" id="CHEBI:62727"/>
        <dbReference type="ChEBI" id="CHEBI:71302"/>
        <dbReference type="ChEBI" id="CHEBI:456215"/>
        <dbReference type="EC" id="2.10.1.1"/>
    </reaction>
</comment>
<evidence type="ECO:0000313" key="10">
    <source>
        <dbReference type="Proteomes" id="UP000199025"/>
    </source>
</evidence>
<dbReference type="InterPro" id="IPR036425">
    <property type="entry name" value="MoaB/Mog-like_dom_sf"/>
</dbReference>
<dbReference type="InterPro" id="IPR036688">
    <property type="entry name" value="MoeA_C_domain_IV_sf"/>
</dbReference>
<dbReference type="FunFam" id="2.170.190.11:FF:000004">
    <property type="entry name" value="Molybdopterin molybdenumtransferase"/>
    <property type="match status" value="1"/>
</dbReference>
<dbReference type="Gene3D" id="2.170.190.11">
    <property type="entry name" value="Molybdopterin biosynthesis moea protein, domain 3"/>
    <property type="match status" value="1"/>
</dbReference>
<keyword evidence="4 7" id="KW-0500">Molybdenum</keyword>
<evidence type="ECO:0000256" key="4">
    <source>
        <dbReference type="ARBA" id="ARBA00022505"/>
    </source>
</evidence>
<dbReference type="InterPro" id="IPR005110">
    <property type="entry name" value="MoeA_linker/N"/>
</dbReference>
<dbReference type="STRING" id="115433.SAMN05421835_1447"/>
<dbReference type="InterPro" id="IPR005111">
    <property type="entry name" value="MoeA_C_domain_IV"/>
</dbReference>
<proteinExistence type="inferred from homology"/>
<comment type="function">
    <text evidence="1 7">Catalyzes the insertion of molybdate into adenylated molybdopterin with the concomitant release of AMP.</text>
</comment>
<comment type="pathway">
    <text evidence="2 7">Cofactor biosynthesis; molybdopterin biosynthesis.</text>
</comment>
<dbReference type="InterPro" id="IPR038987">
    <property type="entry name" value="MoeA-like"/>
</dbReference>
<dbReference type="SUPFAM" id="SSF53218">
    <property type="entry name" value="Molybdenum cofactor biosynthesis proteins"/>
    <property type="match status" value="1"/>
</dbReference>
<evidence type="ECO:0000256" key="2">
    <source>
        <dbReference type="ARBA" id="ARBA00005046"/>
    </source>
</evidence>
<dbReference type="CDD" id="cd00887">
    <property type="entry name" value="MoeA"/>
    <property type="match status" value="1"/>
</dbReference>
<reference evidence="9 10" key="1">
    <citation type="submission" date="2016-10" db="EMBL/GenBank/DDBJ databases">
        <authorList>
            <person name="de Groot N.N."/>
        </authorList>
    </citation>
    <scope>NUCLEOTIDE SEQUENCE [LARGE SCALE GENOMIC DNA]</scope>
    <source>
        <strain evidence="9 10">DSM 44468</strain>
    </source>
</reference>
<dbReference type="Gene3D" id="3.90.105.10">
    <property type="entry name" value="Molybdopterin biosynthesis moea protein, domain 2"/>
    <property type="match status" value="1"/>
</dbReference>
<dbReference type="InterPro" id="IPR036135">
    <property type="entry name" value="MoeA_linker/N_sf"/>
</dbReference>
<keyword evidence="7" id="KW-0460">Magnesium</keyword>
<dbReference type="NCBIfam" id="NF045515">
    <property type="entry name" value="Glp_gephyrin"/>
    <property type="match status" value="1"/>
</dbReference>
<dbReference type="GO" id="GO:0061599">
    <property type="term" value="F:molybdopterin molybdotransferase activity"/>
    <property type="evidence" value="ECO:0007669"/>
    <property type="project" value="UniProtKB-UniRule"/>
</dbReference>
<dbReference type="Gene3D" id="2.40.340.10">
    <property type="entry name" value="MoeA, C-terminal, domain IV"/>
    <property type="match status" value="1"/>
</dbReference>
<keyword evidence="7" id="KW-0479">Metal-binding</keyword>
<dbReference type="NCBIfam" id="TIGR00177">
    <property type="entry name" value="molyb_syn"/>
    <property type="match status" value="1"/>
</dbReference>
<evidence type="ECO:0000256" key="5">
    <source>
        <dbReference type="ARBA" id="ARBA00023150"/>
    </source>
</evidence>
<dbReference type="GO" id="GO:0046872">
    <property type="term" value="F:metal ion binding"/>
    <property type="evidence" value="ECO:0007669"/>
    <property type="project" value="UniProtKB-UniRule"/>
</dbReference>
<keyword evidence="7 9" id="KW-0808">Transferase</keyword>
<dbReference type="UniPathway" id="UPA00344"/>
<dbReference type="Pfam" id="PF00994">
    <property type="entry name" value="MoCF_biosynth"/>
    <property type="match status" value="1"/>
</dbReference>
<dbReference type="Pfam" id="PF03453">
    <property type="entry name" value="MoeA_N"/>
    <property type="match status" value="1"/>
</dbReference>
<dbReference type="SUPFAM" id="SSF63867">
    <property type="entry name" value="MoeA C-terminal domain-like"/>
    <property type="match status" value="1"/>
</dbReference>
<dbReference type="GO" id="GO:0006777">
    <property type="term" value="P:Mo-molybdopterin cofactor biosynthetic process"/>
    <property type="evidence" value="ECO:0007669"/>
    <property type="project" value="UniProtKB-UniRule"/>
</dbReference>